<keyword evidence="5" id="KW-1185">Reference proteome</keyword>
<accession>A0ABS7TIE6</accession>
<evidence type="ECO:0000313" key="4">
    <source>
        <dbReference type="EMBL" id="MBZ5707977.1"/>
    </source>
</evidence>
<dbReference type="Gene3D" id="1.10.260.40">
    <property type="entry name" value="lambda repressor-like DNA-binding domains"/>
    <property type="match status" value="1"/>
</dbReference>
<comment type="caution">
    <text evidence="4">The sequence shown here is derived from an EMBL/GenBank/DDBJ whole genome shotgun (WGS) entry which is preliminary data.</text>
</comment>
<dbReference type="Pfam" id="PF13560">
    <property type="entry name" value="HTH_31"/>
    <property type="match status" value="1"/>
</dbReference>
<evidence type="ECO:0000259" key="3">
    <source>
        <dbReference type="PROSITE" id="PS51094"/>
    </source>
</evidence>
<reference evidence="4" key="1">
    <citation type="submission" date="2021-08" db="EMBL/GenBank/DDBJ databases">
        <authorList>
            <person name="Stevens D.C."/>
        </authorList>
    </citation>
    <scope>NUCLEOTIDE SEQUENCE</scope>
    <source>
        <strain evidence="4">DSM 53165</strain>
    </source>
</reference>
<dbReference type="PROSITE" id="PS00372">
    <property type="entry name" value="PTS_EIIA_TYPE_2_HIS"/>
    <property type="match status" value="1"/>
</dbReference>
<feature type="domain" description="HTH cro/C1-type" evidence="2">
    <location>
        <begin position="7"/>
        <end position="62"/>
    </location>
</feature>
<organism evidence="4 5">
    <name type="scientific">Nannocystis pusilla</name>
    <dbReference type="NCBI Taxonomy" id="889268"/>
    <lineage>
        <taxon>Bacteria</taxon>
        <taxon>Pseudomonadati</taxon>
        <taxon>Myxococcota</taxon>
        <taxon>Polyangia</taxon>
        <taxon>Nannocystales</taxon>
        <taxon>Nannocystaceae</taxon>
        <taxon>Nannocystis</taxon>
    </lineage>
</organism>
<dbReference type="InterPro" id="IPR001387">
    <property type="entry name" value="Cro/C1-type_HTH"/>
</dbReference>
<dbReference type="CDD" id="cd00093">
    <property type="entry name" value="HTH_XRE"/>
    <property type="match status" value="1"/>
</dbReference>
<dbReference type="InterPro" id="IPR002178">
    <property type="entry name" value="PTS_EIIA_type-2_dom"/>
</dbReference>
<dbReference type="InterPro" id="IPR050807">
    <property type="entry name" value="TransReg_Diox_bact_type"/>
</dbReference>
<evidence type="ECO:0000256" key="1">
    <source>
        <dbReference type="ARBA" id="ARBA00023125"/>
    </source>
</evidence>
<evidence type="ECO:0000259" key="2">
    <source>
        <dbReference type="PROSITE" id="PS50943"/>
    </source>
</evidence>
<dbReference type="SMART" id="SM00530">
    <property type="entry name" value="HTH_XRE"/>
    <property type="match status" value="1"/>
</dbReference>
<dbReference type="PROSITE" id="PS50943">
    <property type="entry name" value="HTH_CROC1"/>
    <property type="match status" value="1"/>
</dbReference>
<feature type="domain" description="PTS EIIA type-2" evidence="3">
    <location>
        <begin position="127"/>
        <end position="267"/>
    </location>
</feature>
<dbReference type="PANTHER" id="PTHR46797">
    <property type="entry name" value="HTH-TYPE TRANSCRIPTIONAL REGULATOR"/>
    <property type="match status" value="1"/>
</dbReference>
<dbReference type="SUPFAM" id="SSF55804">
    <property type="entry name" value="Phoshotransferase/anion transport protein"/>
    <property type="match status" value="1"/>
</dbReference>
<dbReference type="EMBL" id="JAIRAU010000001">
    <property type="protein sequence ID" value="MBZ5707977.1"/>
    <property type="molecule type" value="Genomic_DNA"/>
</dbReference>
<dbReference type="PROSITE" id="PS51094">
    <property type="entry name" value="PTS_EIIA_TYPE_2"/>
    <property type="match status" value="1"/>
</dbReference>
<protein>
    <submittedName>
        <fullName evidence="4">Helix-turn-helix domain-containing protein</fullName>
    </submittedName>
</protein>
<dbReference type="RefSeq" id="WP_224189738.1">
    <property type="nucleotide sequence ID" value="NZ_JAIRAU010000001.1"/>
</dbReference>
<dbReference type="Proteomes" id="UP001139031">
    <property type="component" value="Unassembled WGS sequence"/>
</dbReference>
<name>A0ABS7TIE6_9BACT</name>
<dbReference type="PANTHER" id="PTHR46797:SF1">
    <property type="entry name" value="METHYLPHOSPHONATE SYNTHASE"/>
    <property type="match status" value="1"/>
</dbReference>
<evidence type="ECO:0000313" key="5">
    <source>
        <dbReference type="Proteomes" id="UP001139031"/>
    </source>
</evidence>
<gene>
    <name evidence="4" type="ORF">K7C98_01825</name>
</gene>
<keyword evidence="1" id="KW-0238">DNA-binding</keyword>
<dbReference type="InterPro" id="IPR016152">
    <property type="entry name" value="PTrfase/Anion_transptr"/>
</dbReference>
<proteinExistence type="predicted"/>
<dbReference type="SUPFAM" id="SSF47413">
    <property type="entry name" value="lambda repressor-like DNA-binding domains"/>
    <property type="match status" value="1"/>
</dbReference>
<dbReference type="Pfam" id="PF00359">
    <property type="entry name" value="PTS_EIIA_2"/>
    <property type="match status" value="1"/>
</dbReference>
<dbReference type="InterPro" id="IPR010982">
    <property type="entry name" value="Lambda_DNA-bd_dom_sf"/>
</dbReference>
<sequence>MHFGATLRLLRVDAGVSLRALAQKIGVSSAYLSRVENGHDQAPTPDRLIAIARALDLPPTLLIDLAQRVSPFVARYLEDVPSASFLFLEIARRKLNAAQLARVHAFLDAEFPAWGAASAPAVPRLHELLTPERVILKLSCSYLGDAIDLAATRLAGAAPGLHATTLAAEIRERERESPTGVGHGVAVPHALVPELEPVAALVTLARPLHVPTPDDLPLQVLLVIVGGGRAPLEMLARAARLATPGTVAELCQATTPEAALARVRHVESEFG</sequence>
<dbReference type="Gene3D" id="3.40.930.10">
    <property type="entry name" value="Mannitol-specific EII, Chain A"/>
    <property type="match status" value="1"/>
</dbReference>